<feature type="region of interest" description="Disordered" evidence="1">
    <location>
        <begin position="74"/>
        <end position="109"/>
    </location>
</feature>
<dbReference type="InterPro" id="IPR053040">
    <property type="entry name" value="LRR-containing_protein_71"/>
</dbReference>
<dbReference type="SMART" id="SM00368">
    <property type="entry name" value="LRR_RI"/>
    <property type="match status" value="3"/>
</dbReference>
<dbReference type="OMA" id="HNDIGDV"/>
<evidence type="ECO:0000313" key="2">
    <source>
        <dbReference type="EMBL" id="CCC54306.1"/>
    </source>
</evidence>
<dbReference type="InterPro" id="IPR001611">
    <property type="entry name" value="Leu-rich_rpt"/>
</dbReference>
<sequence>MLFEPSGDLRRDYGAYCHALGATEREELYSAVTTNKQLKQAKEATFPVSVSIPQLSDLDSLNIFLAPEMDTAPKVEAEPSDVSAPLIPRKSESSPSRRKKSQTTECASKADTVATPPVVTYIVMRNLKFCLHVRDMKPLALAIPHCTSLVSVEFVGCGLSRESYLLLVEAVYRSRRIASMTVDFNSTARPGFYEDPTLPSSLGAASAGAASDLRPFLKASHGSQLGEPRLGSAKECGALQLEKDTTNSDEDSFRVSTQPPNTLHTFPPSAYRGLNNVPSPLEVQIREEKERKGKIDCKKQAQLLQQQEQLAQFDRENPIAVPSGWPSALLTGVKHLSLRGNGINDNDISVISSLLSRHTRSELISLNLWGNNITDDGAVALAEMLKKNCTLQVLDLGHNDIGDVGLIALVNCFRMQEIPIEELQSYRRRYLLRRQATSSEKSLGAAAPPQYPSYPELYNAWYQIRYPSPAEDRRETKKGLMSKSKKSDPTLVRPTAPFDRDCFRMVDSPRVRVPGNTVLRCVNLGNNKRVTFNGASEALRILSLHEPIDDNDMMALQNSAVEPPELYCVSIALCSFVLYHDEDPNLQTVQNELTKILTERLQRLKGPPSDEIALPEDTKRRSPRNRK</sequence>
<dbReference type="EMBL" id="HE573027">
    <property type="protein sequence ID" value="CCC54306.1"/>
    <property type="molecule type" value="Genomic_DNA"/>
</dbReference>
<feature type="region of interest" description="Disordered" evidence="1">
    <location>
        <begin position="606"/>
        <end position="627"/>
    </location>
</feature>
<organism evidence="2">
    <name type="scientific">Trypanosoma vivax (strain Y486)</name>
    <dbReference type="NCBI Taxonomy" id="1055687"/>
    <lineage>
        <taxon>Eukaryota</taxon>
        <taxon>Discoba</taxon>
        <taxon>Euglenozoa</taxon>
        <taxon>Kinetoplastea</taxon>
        <taxon>Metakinetoplastina</taxon>
        <taxon>Trypanosomatida</taxon>
        <taxon>Trypanosomatidae</taxon>
        <taxon>Trypanosoma</taxon>
        <taxon>Duttonella</taxon>
    </lineage>
</organism>
<dbReference type="PANTHER" id="PTHR46984">
    <property type="entry name" value="LEUCINE-RICH REPEAT-CONTAINING PROTEIN 71"/>
    <property type="match status" value="1"/>
</dbReference>
<dbReference type="SUPFAM" id="SSF52047">
    <property type="entry name" value="RNI-like"/>
    <property type="match status" value="1"/>
</dbReference>
<evidence type="ECO:0008006" key="3">
    <source>
        <dbReference type="Google" id="ProtNLM"/>
    </source>
</evidence>
<protein>
    <recommendedName>
        <fullName evidence="3">Leucine-rich repeat protein (LRRP)</fullName>
    </recommendedName>
</protein>
<gene>
    <name evidence="2" type="ORF">TVY486_1117910</name>
</gene>
<accession>G0U9M0</accession>
<dbReference type="Gene3D" id="3.80.10.10">
    <property type="entry name" value="Ribonuclease Inhibitor"/>
    <property type="match status" value="1"/>
</dbReference>
<feature type="compositionally biased region" description="Polar residues" evidence="1">
    <location>
        <begin position="254"/>
        <end position="264"/>
    </location>
</feature>
<dbReference type="Pfam" id="PF13516">
    <property type="entry name" value="LRR_6"/>
    <property type="match status" value="2"/>
</dbReference>
<evidence type="ECO:0000256" key="1">
    <source>
        <dbReference type="SAM" id="MobiDB-lite"/>
    </source>
</evidence>
<dbReference type="AlphaFoldDB" id="G0U9M0"/>
<proteinExistence type="predicted"/>
<dbReference type="PANTHER" id="PTHR46984:SF1">
    <property type="entry name" value="LEUCINE-RICH REPEAT-CONTAINING PROTEIN 71"/>
    <property type="match status" value="1"/>
</dbReference>
<dbReference type="VEuPathDB" id="TriTrypDB:TvY486_1117910"/>
<name>G0U9M0_TRYVY</name>
<dbReference type="InterPro" id="IPR032675">
    <property type="entry name" value="LRR_dom_sf"/>
</dbReference>
<feature type="region of interest" description="Disordered" evidence="1">
    <location>
        <begin position="472"/>
        <end position="492"/>
    </location>
</feature>
<reference evidence="2" key="1">
    <citation type="journal article" date="2012" name="Proc. Natl. Acad. Sci. U.S.A.">
        <title>Antigenic diversity is generated by distinct evolutionary mechanisms in African trypanosome species.</title>
        <authorList>
            <person name="Jackson A.P."/>
            <person name="Berry A."/>
            <person name="Aslett M."/>
            <person name="Allison H.C."/>
            <person name="Burton P."/>
            <person name="Vavrova-Anderson J."/>
            <person name="Brown R."/>
            <person name="Browne H."/>
            <person name="Corton N."/>
            <person name="Hauser H."/>
            <person name="Gamble J."/>
            <person name="Gilderthorp R."/>
            <person name="Marcello L."/>
            <person name="McQuillan J."/>
            <person name="Otto T.D."/>
            <person name="Quail M.A."/>
            <person name="Sanders M.J."/>
            <person name="van Tonder A."/>
            <person name="Ginger M.L."/>
            <person name="Field M.C."/>
            <person name="Barry J.D."/>
            <person name="Hertz-Fowler C."/>
            <person name="Berriman M."/>
        </authorList>
    </citation>
    <scope>NUCLEOTIDE SEQUENCE</scope>
    <source>
        <strain evidence="2">Y486</strain>
    </source>
</reference>
<feature type="region of interest" description="Disordered" evidence="1">
    <location>
        <begin position="244"/>
        <end position="268"/>
    </location>
</feature>